<dbReference type="Proteomes" id="UP001164286">
    <property type="component" value="Unassembled WGS sequence"/>
</dbReference>
<organism evidence="1 2">
    <name type="scientific">Dioszegia hungarica</name>
    <dbReference type="NCBI Taxonomy" id="4972"/>
    <lineage>
        <taxon>Eukaryota</taxon>
        <taxon>Fungi</taxon>
        <taxon>Dikarya</taxon>
        <taxon>Basidiomycota</taxon>
        <taxon>Agaricomycotina</taxon>
        <taxon>Tremellomycetes</taxon>
        <taxon>Tremellales</taxon>
        <taxon>Bulleribasidiaceae</taxon>
        <taxon>Dioszegia</taxon>
    </lineage>
</organism>
<evidence type="ECO:0000313" key="1">
    <source>
        <dbReference type="EMBL" id="KAI9633042.1"/>
    </source>
</evidence>
<comment type="caution">
    <text evidence="1">The sequence shown here is derived from an EMBL/GenBank/DDBJ whole genome shotgun (WGS) entry which is preliminary data.</text>
</comment>
<evidence type="ECO:0008006" key="3">
    <source>
        <dbReference type="Google" id="ProtNLM"/>
    </source>
</evidence>
<sequence>MDTRSTTRSSLNIPPEIKLRIAGYLDLPSASTILTSQADGIPYDGDGLSLQLVALLVRVAPRLLHLVIIPLPTAHRWSPSESRELGHSAFFDAFDAERIQFPVLHHVKYAFAQNARGPLGGWMEGMTSIQELEACTIELSKETDIHDPKPGFSFPNLRRLAMTRLDADRDSRSLDMMAILLDSSPNVETLRIDGTWRPRLTGVGQLKAIGRAKALNTIAVSREEEDDGELGGIAFRQFDQVPLGMEQAAVEVAIDEANELDLDYINMPHMSRLVNLTILTPPRRTSLEYTRMPIGTALGPSSAISSRLVSHLARTPLLTVILFRFLEDAFPCVYDPDFITLQYAVPPCLWE</sequence>
<reference evidence="1" key="1">
    <citation type="journal article" date="2022" name="G3 (Bethesda)">
        <title>High quality genome of the basidiomycete yeast Dioszegia hungarica PDD-24b-2 isolated from cloud water.</title>
        <authorList>
            <person name="Jarrige D."/>
            <person name="Haridas S."/>
            <person name="Bleykasten-Grosshans C."/>
            <person name="Joly M."/>
            <person name="Nadalig T."/>
            <person name="Sancelme M."/>
            <person name="Vuilleumier S."/>
            <person name="Grigoriev I.V."/>
            <person name="Amato P."/>
            <person name="Bringel F."/>
        </authorList>
    </citation>
    <scope>NUCLEOTIDE SEQUENCE</scope>
    <source>
        <strain evidence="1">PDD-24b-2</strain>
    </source>
</reference>
<dbReference type="EMBL" id="JAKWFO010000013">
    <property type="protein sequence ID" value="KAI9633042.1"/>
    <property type="molecule type" value="Genomic_DNA"/>
</dbReference>
<gene>
    <name evidence="1" type="ORF">MKK02DRAFT_40426</name>
</gene>
<protein>
    <recommendedName>
        <fullName evidence="3">F-box domain-containing protein</fullName>
    </recommendedName>
</protein>
<dbReference type="GeneID" id="77730296"/>
<accession>A0AA38LQ98</accession>
<proteinExistence type="predicted"/>
<keyword evidence="2" id="KW-1185">Reference proteome</keyword>
<dbReference type="AlphaFoldDB" id="A0AA38LQ98"/>
<evidence type="ECO:0000313" key="2">
    <source>
        <dbReference type="Proteomes" id="UP001164286"/>
    </source>
</evidence>
<dbReference type="RefSeq" id="XP_052942819.1">
    <property type="nucleotide sequence ID" value="XM_053091091.1"/>
</dbReference>
<name>A0AA38LQ98_9TREE</name>